<dbReference type="Proteomes" id="UP001454036">
    <property type="component" value="Unassembled WGS sequence"/>
</dbReference>
<reference evidence="1 2" key="1">
    <citation type="submission" date="2024-01" db="EMBL/GenBank/DDBJ databases">
        <title>The complete chloroplast genome sequence of Lithospermum erythrorhizon: insights into the phylogenetic relationship among Boraginaceae species and the maternal lineages of purple gromwells.</title>
        <authorList>
            <person name="Okada T."/>
            <person name="Watanabe K."/>
        </authorList>
    </citation>
    <scope>NUCLEOTIDE SEQUENCE [LARGE SCALE GENOMIC DNA]</scope>
</reference>
<sequence length="205" mass="23038">MMECNSVNNPIAQVVKIDKDPQGNAVDETLFKQIVGNLMYLTATRPDLMFVTSLISGYMAKPTEVHMQVAKKALRYVKLTAQLGIHYQRTAEMKGELMSYTNSDYVGDMDDRRSTSGYVFIFSSGAIVTLSTTEAEFVAAAFYTYQTIWIKRVLEDLGYNKLNCIGIKCDNISTIKLSKNPVMHGRSKHINVRTMLGLKNITELN</sequence>
<dbReference type="PANTHER" id="PTHR11439">
    <property type="entry name" value="GAG-POL-RELATED RETROTRANSPOSON"/>
    <property type="match status" value="1"/>
</dbReference>
<dbReference type="CDD" id="cd09272">
    <property type="entry name" value="RNase_HI_RT_Ty1"/>
    <property type="match status" value="1"/>
</dbReference>
<dbReference type="PANTHER" id="PTHR11439:SF517">
    <property type="entry name" value="CYSTEINE-RICH RLK (RECEPTOR-LIKE PROTEIN KINASE) 8"/>
    <property type="match status" value="1"/>
</dbReference>
<keyword evidence="2" id="KW-1185">Reference proteome</keyword>
<dbReference type="EMBL" id="BAABME010019304">
    <property type="protein sequence ID" value="GAA0156759.1"/>
    <property type="molecule type" value="Genomic_DNA"/>
</dbReference>
<accession>A0AAV3PZ57</accession>
<evidence type="ECO:0000313" key="2">
    <source>
        <dbReference type="Proteomes" id="UP001454036"/>
    </source>
</evidence>
<protein>
    <submittedName>
        <fullName evidence="1">Uncharacterized protein</fullName>
    </submittedName>
</protein>
<proteinExistence type="predicted"/>
<organism evidence="1 2">
    <name type="scientific">Lithospermum erythrorhizon</name>
    <name type="common">Purple gromwell</name>
    <name type="synonym">Lithospermum officinale var. erythrorhizon</name>
    <dbReference type="NCBI Taxonomy" id="34254"/>
    <lineage>
        <taxon>Eukaryota</taxon>
        <taxon>Viridiplantae</taxon>
        <taxon>Streptophyta</taxon>
        <taxon>Embryophyta</taxon>
        <taxon>Tracheophyta</taxon>
        <taxon>Spermatophyta</taxon>
        <taxon>Magnoliopsida</taxon>
        <taxon>eudicotyledons</taxon>
        <taxon>Gunneridae</taxon>
        <taxon>Pentapetalae</taxon>
        <taxon>asterids</taxon>
        <taxon>lamiids</taxon>
        <taxon>Boraginales</taxon>
        <taxon>Boraginaceae</taxon>
        <taxon>Boraginoideae</taxon>
        <taxon>Lithospermeae</taxon>
        <taxon>Lithospermum</taxon>
    </lineage>
</organism>
<name>A0AAV3PZ57_LITER</name>
<dbReference type="AlphaFoldDB" id="A0AAV3PZ57"/>
<evidence type="ECO:0000313" key="1">
    <source>
        <dbReference type="EMBL" id="GAA0156759.1"/>
    </source>
</evidence>
<gene>
    <name evidence="1" type="ORF">LIER_38339</name>
</gene>
<comment type="caution">
    <text evidence="1">The sequence shown here is derived from an EMBL/GenBank/DDBJ whole genome shotgun (WGS) entry which is preliminary data.</text>
</comment>